<dbReference type="GO" id="GO:0008830">
    <property type="term" value="F:dTDP-4-dehydrorhamnose 3,5-epimerase activity"/>
    <property type="evidence" value="ECO:0007669"/>
    <property type="project" value="UniProtKB-UniRule"/>
</dbReference>
<evidence type="ECO:0000256" key="5">
    <source>
        <dbReference type="PIRSR" id="PIRSR600888-1"/>
    </source>
</evidence>
<sequence>MTSFTRLDVPDVVLIQPKRHGDERGYFCETYKKSDFDAFGIDTVFVQDNESLSRQVGVVRGLHFQTPPFAQAKLVRAVRGAIFDVAVDIRKGSPSFGAWVSATLSAERGEQLLVPHGFAHGFCTLEPDTIVAYKVDAPYAPANDAGILWDDPAIGIEWPVAAEAAILSAKDRVQPKLEDYATPFTL</sequence>
<evidence type="ECO:0000256" key="2">
    <source>
        <dbReference type="ARBA" id="ARBA00001997"/>
    </source>
</evidence>
<dbReference type="InterPro" id="IPR000888">
    <property type="entry name" value="RmlC-like"/>
</dbReference>
<dbReference type="Gene3D" id="2.60.120.10">
    <property type="entry name" value="Jelly Rolls"/>
    <property type="match status" value="1"/>
</dbReference>
<protein>
    <recommendedName>
        <fullName evidence="4 7">dTDP-4-dehydrorhamnose 3,5-epimerase</fullName>
        <ecNumber evidence="3 7">5.1.3.13</ecNumber>
    </recommendedName>
    <alternativeName>
        <fullName evidence="7">Thymidine diphospho-4-keto-rhamnose 3,5-epimerase</fullName>
    </alternativeName>
</protein>
<organism evidence="8 9">
    <name type="scientific">Ancylobacter mangrovi</name>
    <dbReference type="NCBI Taxonomy" id="2972472"/>
    <lineage>
        <taxon>Bacteria</taxon>
        <taxon>Pseudomonadati</taxon>
        <taxon>Pseudomonadota</taxon>
        <taxon>Alphaproteobacteria</taxon>
        <taxon>Hyphomicrobiales</taxon>
        <taxon>Xanthobacteraceae</taxon>
        <taxon>Ancylobacter</taxon>
    </lineage>
</organism>
<comment type="similarity">
    <text evidence="7">Belongs to the dTDP-4-dehydrorhamnose 3,5-epimerase family.</text>
</comment>
<dbReference type="GO" id="GO:0005829">
    <property type="term" value="C:cytosol"/>
    <property type="evidence" value="ECO:0007669"/>
    <property type="project" value="TreeGrafter"/>
</dbReference>
<comment type="catalytic activity">
    <reaction evidence="1 7">
        <text>dTDP-4-dehydro-6-deoxy-alpha-D-glucose = dTDP-4-dehydro-beta-L-rhamnose</text>
        <dbReference type="Rhea" id="RHEA:16969"/>
        <dbReference type="ChEBI" id="CHEBI:57649"/>
        <dbReference type="ChEBI" id="CHEBI:62830"/>
        <dbReference type="EC" id="5.1.3.13"/>
    </reaction>
</comment>
<comment type="pathway">
    <text evidence="7">Carbohydrate biosynthesis; dTDP-L-rhamnose biosynthesis.</text>
</comment>
<dbReference type="Proteomes" id="UP001151088">
    <property type="component" value="Unassembled WGS sequence"/>
</dbReference>
<dbReference type="RefSeq" id="WP_258732596.1">
    <property type="nucleotide sequence ID" value="NZ_JANTHZ010000003.1"/>
</dbReference>
<dbReference type="InterPro" id="IPR011051">
    <property type="entry name" value="RmlC_Cupin_sf"/>
</dbReference>
<keyword evidence="7 8" id="KW-0413">Isomerase</keyword>
<evidence type="ECO:0000313" key="8">
    <source>
        <dbReference type="EMBL" id="MCS0495480.1"/>
    </source>
</evidence>
<evidence type="ECO:0000256" key="6">
    <source>
        <dbReference type="PIRSR" id="PIRSR600888-3"/>
    </source>
</evidence>
<dbReference type="EC" id="5.1.3.13" evidence="3 7"/>
<dbReference type="NCBIfam" id="TIGR01221">
    <property type="entry name" value="rmlC"/>
    <property type="match status" value="1"/>
</dbReference>
<evidence type="ECO:0000256" key="7">
    <source>
        <dbReference type="RuleBase" id="RU364069"/>
    </source>
</evidence>
<dbReference type="Pfam" id="PF00908">
    <property type="entry name" value="dTDP_sugar_isom"/>
    <property type="match status" value="1"/>
</dbReference>
<comment type="caution">
    <text evidence="8">The sequence shown here is derived from an EMBL/GenBank/DDBJ whole genome shotgun (WGS) entry which is preliminary data.</text>
</comment>
<accession>A0A9X2PGA1</accession>
<name>A0A9X2PGA1_9HYPH</name>
<feature type="active site" description="Proton acceptor" evidence="5">
    <location>
        <position position="63"/>
    </location>
</feature>
<feature type="site" description="Participates in a stacking interaction with the thymidine ring of dTDP-4-oxo-6-deoxyglucose" evidence="6">
    <location>
        <position position="139"/>
    </location>
</feature>
<dbReference type="InterPro" id="IPR014710">
    <property type="entry name" value="RmlC-like_jellyroll"/>
</dbReference>
<gene>
    <name evidence="8" type="primary">rfbC</name>
    <name evidence="8" type="ORF">NVS89_10250</name>
</gene>
<evidence type="ECO:0000256" key="3">
    <source>
        <dbReference type="ARBA" id="ARBA00012098"/>
    </source>
</evidence>
<feature type="active site" description="Proton donor" evidence="5">
    <location>
        <position position="133"/>
    </location>
</feature>
<comment type="subunit">
    <text evidence="7">Homodimer.</text>
</comment>
<comment type="function">
    <text evidence="2 7">Catalyzes the epimerization of the C3' and C5'positions of dTDP-6-deoxy-D-xylo-4-hexulose, forming dTDP-6-deoxy-L-lyxo-4-hexulose.</text>
</comment>
<dbReference type="GO" id="GO:0019305">
    <property type="term" value="P:dTDP-rhamnose biosynthetic process"/>
    <property type="evidence" value="ECO:0007669"/>
    <property type="project" value="UniProtKB-UniRule"/>
</dbReference>
<dbReference type="SUPFAM" id="SSF51182">
    <property type="entry name" value="RmlC-like cupins"/>
    <property type="match status" value="1"/>
</dbReference>
<dbReference type="AlphaFoldDB" id="A0A9X2PGA1"/>
<evidence type="ECO:0000256" key="4">
    <source>
        <dbReference type="ARBA" id="ARBA00019595"/>
    </source>
</evidence>
<keyword evidence="9" id="KW-1185">Reference proteome</keyword>
<dbReference type="GO" id="GO:0000271">
    <property type="term" value="P:polysaccharide biosynthetic process"/>
    <property type="evidence" value="ECO:0007669"/>
    <property type="project" value="TreeGrafter"/>
</dbReference>
<dbReference type="PANTHER" id="PTHR21047:SF2">
    <property type="entry name" value="THYMIDINE DIPHOSPHO-4-KETO-RHAMNOSE 3,5-EPIMERASE"/>
    <property type="match status" value="1"/>
</dbReference>
<reference evidence="8" key="1">
    <citation type="submission" date="2022-08" db="EMBL/GenBank/DDBJ databases">
        <authorList>
            <person name="Li F."/>
        </authorList>
    </citation>
    <scope>NUCLEOTIDE SEQUENCE</scope>
    <source>
        <strain evidence="8">MQZ15Z-1</strain>
    </source>
</reference>
<evidence type="ECO:0000256" key="1">
    <source>
        <dbReference type="ARBA" id="ARBA00001298"/>
    </source>
</evidence>
<dbReference type="CDD" id="cd00438">
    <property type="entry name" value="cupin_RmlC"/>
    <property type="match status" value="1"/>
</dbReference>
<proteinExistence type="inferred from homology"/>
<dbReference type="PANTHER" id="PTHR21047">
    <property type="entry name" value="DTDP-6-DEOXY-D-GLUCOSE-3,5 EPIMERASE"/>
    <property type="match status" value="1"/>
</dbReference>
<evidence type="ECO:0000313" key="9">
    <source>
        <dbReference type="Proteomes" id="UP001151088"/>
    </source>
</evidence>
<dbReference type="EMBL" id="JANTHZ010000003">
    <property type="protein sequence ID" value="MCS0495480.1"/>
    <property type="molecule type" value="Genomic_DNA"/>
</dbReference>